<dbReference type="Proteomes" id="UP001381693">
    <property type="component" value="Unassembled WGS sequence"/>
</dbReference>
<dbReference type="EMBL" id="JAXCGZ010000123">
    <property type="protein sequence ID" value="KAK7086640.1"/>
    <property type="molecule type" value="Genomic_DNA"/>
</dbReference>
<accession>A0AAN9AGS1</accession>
<gene>
    <name evidence="1" type="ORF">SK128_008212</name>
</gene>
<name>A0AAN9AGS1_HALRR</name>
<dbReference type="AlphaFoldDB" id="A0AAN9AGS1"/>
<reference evidence="1 2" key="1">
    <citation type="submission" date="2023-11" db="EMBL/GenBank/DDBJ databases">
        <title>Halocaridina rubra genome assembly.</title>
        <authorList>
            <person name="Smith C."/>
        </authorList>
    </citation>
    <scope>NUCLEOTIDE SEQUENCE [LARGE SCALE GENOMIC DNA]</scope>
    <source>
        <strain evidence="1">EP-1</strain>
        <tissue evidence="1">Whole</tissue>
    </source>
</reference>
<comment type="caution">
    <text evidence="1">The sequence shown here is derived from an EMBL/GenBank/DDBJ whole genome shotgun (WGS) entry which is preliminary data.</text>
</comment>
<evidence type="ECO:0000313" key="2">
    <source>
        <dbReference type="Proteomes" id="UP001381693"/>
    </source>
</evidence>
<keyword evidence="2" id="KW-1185">Reference proteome</keyword>
<evidence type="ECO:0000313" key="1">
    <source>
        <dbReference type="EMBL" id="KAK7086640.1"/>
    </source>
</evidence>
<sequence length="87" mass="9840">MSDEAHFHLNGMVNQQNCRYWALENPRELHSTAQKMGRRPTQPEHQWTFFAFSSVTASFPDLLTLLGPVGPLICPCVIISCGKTSRH</sequence>
<protein>
    <submittedName>
        <fullName evidence="1">Uncharacterized protein</fullName>
    </submittedName>
</protein>
<organism evidence="1 2">
    <name type="scientific">Halocaridina rubra</name>
    <name type="common">Hawaiian red shrimp</name>
    <dbReference type="NCBI Taxonomy" id="373956"/>
    <lineage>
        <taxon>Eukaryota</taxon>
        <taxon>Metazoa</taxon>
        <taxon>Ecdysozoa</taxon>
        <taxon>Arthropoda</taxon>
        <taxon>Crustacea</taxon>
        <taxon>Multicrustacea</taxon>
        <taxon>Malacostraca</taxon>
        <taxon>Eumalacostraca</taxon>
        <taxon>Eucarida</taxon>
        <taxon>Decapoda</taxon>
        <taxon>Pleocyemata</taxon>
        <taxon>Caridea</taxon>
        <taxon>Atyoidea</taxon>
        <taxon>Atyidae</taxon>
        <taxon>Halocaridina</taxon>
    </lineage>
</organism>
<feature type="non-terminal residue" evidence="1">
    <location>
        <position position="87"/>
    </location>
</feature>
<proteinExistence type="predicted"/>